<dbReference type="PROSITE" id="PS50158">
    <property type="entry name" value="ZF_CCHC"/>
    <property type="match status" value="1"/>
</dbReference>
<dbReference type="PANTHER" id="PTHR11439">
    <property type="entry name" value="GAG-POL-RELATED RETROTRANSPOSON"/>
    <property type="match status" value="1"/>
</dbReference>
<accession>A0A6L2J3E8</accession>
<comment type="caution">
    <text evidence="6">The sequence shown here is derived from an EMBL/GenBank/DDBJ whole genome shotgun (WGS) entry which is preliminary data.</text>
</comment>
<evidence type="ECO:0000256" key="3">
    <source>
        <dbReference type="SAM" id="MobiDB-lite"/>
    </source>
</evidence>
<dbReference type="Pfam" id="PF13976">
    <property type="entry name" value="gag_pre-integrs"/>
    <property type="match status" value="1"/>
</dbReference>
<sequence>MSLDPAFEQSFQSRVRSCQLYLVEGSRDQVGSQYSYCYSIEEDPKTYNEAMQSRDVAFWKEAIDDEIGSIMENNTWVLFDLPSGCKPLGFRQKEWIDYFDTYAPVACITTIRLLLGLAAIHNLVIHQMDVKIAFLNGDLEEEVFMKQPEGFVMPGEADVILGIEIKRENKGIVITQSHYIEKILKKFNREDCSPVSTPMDPVEKLKPNTGKPVDQLEYLRAIRCLMYAMTSTRPDIAYAVGRLSRFTSNPSRQHWQAITRVFKYLKGIMNYGLSYVGYPSVLKCYSDASRIDHVEDSSFTITWVFLLRGGAISWDSKKQTCITGSTMESEFVALAVTGKEAEWLRNLIHEILIWSKLIAPISIRCDSAPTMAKAYSQIYNGKSRHLAGSESRPPMLNKENYVPWSSHLLRYAKSRPNGKLIHNSILNGPYVRRMIPEPGFDIGIQEKKARLLNEWERFTSNEGESIESYYHRFLKLMNDLKRYKHFPEKIATDYTQLYDFLKYNQKEVDELKAERLAKTQDPLALMRISSNPRNRQIAQPGMNMGQDRQMHMVGGNGNQNQIGNGNLVAARAEGNAAGQNGNQIRCYNCRGVGHYARNCTVRPRRRDAAYLQTQLLIAQKEKAGIQLQEKEYDLMAAAADLDKIEEVNANCILMANLQQASTSGTQTDSAPVYDTDRSAEVHENYDDNEIFNMFTQEEQYIKLLELIPESHQVPQNENNVISEDTSVEQGKQIMTLNEQISNLNKQLSKEKSTVSFLREEKKKLKSDFKTCEDDLLDKKIQLEKKIKELNNILLKTGQSIQTIHMLSPKPDSFYHTEHKMVLGYQNPSYLKQAQKKQQSLYDGKVLLEKHDPPVVHDSEETLQLAQESHEKMKQMNKEIKPANYTNINHLSGVFVSQTALSREELYFSNISKMANVSKSISIPNEDFSDDTTPSVARKFLNEVKSTIVTLQRVVKQRITIETHNWSSSAHQELHKIVRDENFPIVNQVDARVQNFEIQFFKEAVKFVEDFKSLANEADASLAKHKALELENAHLKATYKNLFDSISVSLIQKVSDQKDNTQDTSENTKFAKQPIVENLPKVGETNALSKPVTSNSVSTPQESKVVKNDKVIALGMFRINPDKTFREEKKVSNSVRASNRTKPITVSQPPLFIKKDVNSDLNGLFSTGVDNTKTRRPQPRSNTKHDRDVISKVVCAKCKKCLISVNHDECLRNYVNGKNYRGKNQKAKVSFKENQMKYQQKVAKPKKVESHKSLATPKPRKSRLLFGWSPTGRLFDQEGKIVDSSESDSQSDCKFMGTVCFGNDHVAAILGFGDLQWEKILITRVYFVKGLGHNLFSVGQFCYSNLEVAFRRDACFVKNLEGVYLLKEDRSTNLYTINLYKIASASPICLMARAFSTKSWLWHQRLFHLNFDTINDLARNDLVAGLPKFKYHKEHLCPSCEQGKSKRASHPPKPVPNSRKRLHLLHMDLCGPMRIASINGKWYVLVIVDDYSCYTWVHFLRSKDEAPAVIITFLKRITVLLQSPVIIIRTDNGTEFKNQVLKEYFDTVGISHQMSSIRTPKPDISFLHVFGALCYPKNDREDIGKLGAKDSAPNPTNSSSHATNILFTSQDVDELNSNSMVDGNMFVNPFANSSTSTAASSSSQNVDPSNMHTFHQLYPHEFQWTKDHPLEQNKHDKEQMIIRNKSRLVVRGYRQEKGIDFEESFAPVARMEAIMIFLAYAAHKSFTVFQMDVKTAFLRGSLKEDVYVCQPEVSTMEPKNVKEAMTDPAWIDSIQEELLQFKRLDVWVLVPIPDNISPLTLKWLFKNKHDEEQTVIKNKSRRVVRRYRQEEGIDFEESVAPVAMMEAIRIFLAYAAHKSFTVFQMDVKTAFLHGSLKEDVYVCQPEGFIDADHPSHVYKLKKALYGLKQAPRAWYDELSKFLLQNHFFKGTIDPTLFIRRFQDDILVVQVYVDDIIFGSTHPRPDIVHATCLCTRYQAKPTEKHLKEVKRIFCYLRGTINTGLWYTKDSVFELTGFSDADYAGCKDTFKSTSGGAQFLGEKLVSWSSKKQDCTALSTAEAEYVSLSACCAQVLWIRTQLTDYGFYFNKIPIYCDSKSAIAISYNPSRRDLPRNTTLDRVEVLGSDDGITTSLQLSRNSRPPMLDHQDKYMMKAQVHVSKSSVIFDIQPLPRRKHYCQIYQIVKHMLRERLLSSFQDHEDKGGSFPSSRGNRYILVSVDYLSKWVKAKALPTNDARVVVKFLKSLFARFGTPRAIISDHETHFCNDKFAKVISKYGVIHSLSTAYHPQTSGQVEVSNQGLKRILERTVGEIMPHGPFTITKVFPYGTIKLSQQDGPNFKVNGHRVKHYFGGDVPQLVVPDLQTFPMDK</sequence>
<keyword evidence="1" id="KW-0479">Metal-binding</keyword>
<feature type="domain" description="Integrase catalytic" evidence="5">
    <location>
        <begin position="1449"/>
        <end position="1559"/>
    </location>
</feature>
<organism evidence="6">
    <name type="scientific">Tanacetum cinerariifolium</name>
    <name type="common">Dalmatian daisy</name>
    <name type="synonym">Chrysanthemum cinerariifolium</name>
    <dbReference type="NCBI Taxonomy" id="118510"/>
    <lineage>
        <taxon>Eukaryota</taxon>
        <taxon>Viridiplantae</taxon>
        <taxon>Streptophyta</taxon>
        <taxon>Embryophyta</taxon>
        <taxon>Tracheophyta</taxon>
        <taxon>Spermatophyta</taxon>
        <taxon>Magnoliopsida</taxon>
        <taxon>eudicotyledons</taxon>
        <taxon>Gunneridae</taxon>
        <taxon>Pentapetalae</taxon>
        <taxon>asterids</taxon>
        <taxon>campanulids</taxon>
        <taxon>Asterales</taxon>
        <taxon>Asteraceae</taxon>
        <taxon>Asteroideae</taxon>
        <taxon>Anthemideae</taxon>
        <taxon>Anthemidinae</taxon>
        <taxon>Tanacetum</taxon>
    </lineage>
</organism>
<keyword evidence="2" id="KW-0175">Coiled coil</keyword>
<dbReference type="SMART" id="SM00343">
    <property type="entry name" value="ZnF_C2HC"/>
    <property type="match status" value="1"/>
</dbReference>
<dbReference type="SUPFAM" id="SSF53098">
    <property type="entry name" value="Ribonuclease H-like"/>
    <property type="match status" value="2"/>
</dbReference>
<keyword evidence="1" id="KW-0863">Zinc-finger</keyword>
<protein>
    <submittedName>
        <fullName evidence="6">Zinc finger, CCHC-type</fullName>
    </submittedName>
</protein>
<dbReference type="Pfam" id="PF00098">
    <property type="entry name" value="zf-CCHC"/>
    <property type="match status" value="1"/>
</dbReference>
<dbReference type="InterPro" id="IPR036875">
    <property type="entry name" value="Znf_CCHC_sf"/>
</dbReference>
<dbReference type="InterPro" id="IPR025724">
    <property type="entry name" value="GAG-pre-integrase_dom"/>
</dbReference>
<feature type="domain" description="CCHC-type" evidence="4">
    <location>
        <begin position="585"/>
        <end position="599"/>
    </location>
</feature>
<dbReference type="InterPro" id="IPR013103">
    <property type="entry name" value="RVT_2"/>
</dbReference>
<evidence type="ECO:0000259" key="5">
    <source>
        <dbReference type="PROSITE" id="PS50994"/>
    </source>
</evidence>
<feature type="region of interest" description="Disordered" evidence="3">
    <location>
        <begin position="1163"/>
        <end position="1184"/>
    </location>
</feature>
<gene>
    <name evidence="6" type="ORF">Tci_003319</name>
</gene>
<dbReference type="CDD" id="cd09272">
    <property type="entry name" value="RNase_HI_RT_Ty1"/>
    <property type="match status" value="2"/>
</dbReference>
<proteinExistence type="predicted"/>
<dbReference type="GO" id="GO:0003676">
    <property type="term" value="F:nucleic acid binding"/>
    <property type="evidence" value="ECO:0007669"/>
    <property type="project" value="InterPro"/>
</dbReference>
<evidence type="ECO:0000313" key="6">
    <source>
        <dbReference type="EMBL" id="GEU31341.1"/>
    </source>
</evidence>
<name>A0A6L2J3E8_TANCI</name>
<dbReference type="InterPro" id="IPR043502">
    <property type="entry name" value="DNA/RNA_pol_sf"/>
</dbReference>
<keyword evidence="1" id="KW-0862">Zinc</keyword>
<dbReference type="Gene3D" id="4.10.60.10">
    <property type="entry name" value="Zinc finger, CCHC-type"/>
    <property type="match status" value="1"/>
</dbReference>
<dbReference type="PROSITE" id="PS50994">
    <property type="entry name" value="INTEGRASE"/>
    <property type="match status" value="2"/>
</dbReference>
<feature type="coiled-coil region" evidence="2">
    <location>
        <begin position="733"/>
        <end position="792"/>
    </location>
</feature>
<dbReference type="GO" id="GO:0008270">
    <property type="term" value="F:zinc ion binding"/>
    <property type="evidence" value="ECO:0007669"/>
    <property type="project" value="UniProtKB-KW"/>
</dbReference>
<dbReference type="InterPro" id="IPR001878">
    <property type="entry name" value="Znf_CCHC"/>
</dbReference>
<dbReference type="InterPro" id="IPR001584">
    <property type="entry name" value="Integrase_cat-core"/>
</dbReference>
<feature type="compositionally biased region" description="Polar residues" evidence="3">
    <location>
        <begin position="1592"/>
        <end position="1603"/>
    </location>
</feature>
<evidence type="ECO:0000259" key="4">
    <source>
        <dbReference type="PROSITE" id="PS50158"/>
    </source>
</evidence>
<dbReference type="InterPro" id="IPR036397">
    <property type="entry name" value="RNaseH_sf"/>
</dbReference>
<dbReference type="PANTHER" id="PTHR11439:SF495">
    <property type="entry name" value="REVERSE TRANSCRIPTASE, RNA-DEPENDENT DNA POLYMERASE-RELATED"/>
    <property type="match status" value="1"/>
</dbReference>
<dbReference type="Pfam" id="PF07727">
    <property type="entry name" value="RVT_2"/>
    <property type="match status" value="3"/>
</dbReference>
<dbReference type="GO" id="GO:0015074">
    <property type="term" value="P:DNA integration"/>
    <property type="evidence" value="ECO:0007669"/>
    <property type="project" value="InterPro"/>
</dbReference>
<dbReference type="SUPFAM" id="SSF57756">
    <property type="entry name" value="Retrovirus zinc finger-like domains"/>
    <property type="match status" value="1"/>
</dbReference>
<dbReference type="Gene3D" id="3.30.420.10">
    <property type="entry name" value="Ribonuclease H-like superfamily/Ribonuclease H"/>
    <property type="match status" value="2"/>
</dbReference>
<evidence type="ECO:0000256" key="2">
    <source>
        <dbReference type="SAM" id="Coils"/>
    </source>
</evidence>
<feature type="region of interest" description="Disordered" evidence="3">
    <location>
        <begin position="1584"/>
        <end position="1603"/>
    </location>
</feature>
<dbReference type="Pfam" id="PF00665">
    <property type="entry name" value="rve"/>
    <property type="match status" value="2"/>
</dbReference>
<dbReference type="SUPFAM" id="SSF56672">
    <property type="entry name" value="DNA/RNA polymerases"/>
    <property type="match status" value="1"/>
</dbReference>
<dbReference type="InterPro" id="IPR012337">
    <property type="entry name" value="RNaseH-like_sf"/>
</dbReference>
<evidence type="ECO:0000256" key="1">
    <source>
        <dbReference type="PROSITE-ProRule" id="PRU00047"/>
    </source>
</evidence>
<feature type="domain" description="Integrase catalytic" evidence="5">
    <location>
        <begin position="2165"/>
        <end position="2360"/>
    </location>
</feature>
<reference evidence="6" key="1">
    <citation type="journal article" date="2019" name="Sci. Rep.">
        <title>Draft genome of Tanacetum cinerariifolium, the natural source of mosquito coil.</title>
        <authorList>
            <person name="Yamashiro T."/>
            <person name="Shiraishi A."/>
            <person name="Satake H."/>
            <person name="Nakayama K."/>
        </authorList>
    </citation>
    <scope>NUCLEOTIDE SEQUENCE</scope>
</reference>
<dbReference type="EMBL" id="BKCJ010000241">
    <property type="protein sequence ID" value="GEU31341.1"/>
    <property type="molecule type" value="Genomic_DNA"/>
</dbReference>